<dbReference type="GO" id="GO:0004672">
    <property type="term" value="F:protein kinase activity"/>
    <property type="evidence" value="ECO:0007669"/>
    <property type="project" value="InterPro"/>
</dbReference>
<keyword evidence="3" id="KW-0418">Kinase</keyword>
<feature type="domain" description="Protein kinase" evidence="2">
    <location>
        <begin position="37"/>
        <end position="320"/>
    </location>
</feature>
<dbReference type="OrthoDB" id="40902at2759"/>
<proteinExistence type="predicted"/>
<dbReference type="PROSITE" id="PS00108">
    <property type="entry name" value="PROTEIN_KINASE_ST"/>
    <property type="match status" value="1"/>
</dbReference>
<dbReference type="GeneID" id="94849005"/>
<dbReference type="InterPro" id="IPR000719">
    <property type="entry name" value="Prot_kinase_dom"/>
</dbReference>
<organism evidence="3 4">
    <name type="scientific">Tritrichomonas foetus</name>
    <dbReference type="NCBI Taxonomy" id="1144522"/>
    <lineage>
        <taxon>Eukaryota</taxon>
        <taxon>Metamonada</taxon>
        <taxon>Parabasalia</taxon>
        <taxon>Tritrichomonadida</taxon>
        <taxon>Tritrichomonadidae</taxon>
        <taxon>Tritrichomonas</taxon>
    </lineage>
</organism>
<evidence type="ECO:0000256" key="1">
    <source>
        <dbReference type="SAM" id="MobiDB-lite"/>
    </source>
</evidence>
<evidence type="ECO:0000313" key="3">
    <source>
        <dbReference type="EMBL" id="OHT15649.1"/>
    </source>
</evidence>
<dbReference type="InterPro" id="IPR011009">
    <property type="entry name" value="Kinase-like_dom_sf"/>
</dbReference>
<dbReference type="SUPFAM" id="SSF56112">
    <property type="entry name" value="Protein kinase-like (PK-like)"/>
    <property type="match status" value="1"/>
</dbReference>
<dbReference type="AlphaFoldDB" id="A0A1J4KWI7"/>
<accession>A0A1J4KWI7</accession>
<comment type="caution">
    <text evidence="3">The sequence shown here is derived from an EMBL/GenBank/DDBJ whole genome shotgun (WGS) entry which is preliminary data.</text>
</comment>
<protein>
    <submittedName>
        <fullName evidence="3">CAMK family protein kinase</fullName>
    </submittedName>
</protein>
<dbReference type="Gene3D" id="1.10.510.10">
    <property type="entry name" value="Transferase(Phosphotransferase) domain 1"/>
    <property type="match status" value="1"/>
</dbReference>
<evidence type="ECO:0000259" key="2">
    <source>
        <dbReference type="PROSITE" id="PS50011"/>
    </source>
</evidence>
<feature type="region of interest" description="Disordered" evidence="1">
    <location>
        <begin position="1"/>
        <end position="22"/>
    </location>
</feature>
<dbReference type="RefSeq" id="XP_068368785.1">
    <property type="nucleotide sequence ID" value="XM_068514301.1"/>
</dbReference>
<reference evidence="3" key="1">
    <citation type="submission" date="2016-10" db="EMBL/GenBank/DDBJ databases">
        <authorList>
            <person name="Benchimol M."/>
            <person name="Almeida L.G."/>
            <person name="Vasconcelos A.T."/>
            <person name="Perreira-Neves A."/>
            <person name="Rosa I.A."/>
            <person name="Tasca T."/>
            <person name="Bogo M.R."/>
            <person name="de Souza W."/>
        </authorList>
    </citation>
    <scope>NUCLEOTIDE SEQUENCE [LARGE SCALE GENOMIC DNA]</scope>
    <source>
        <strain evidence="3">K</strain>
    </source>
</reference>
<keyword evidence="3" id="KW-0808">Transferase</keyword>
<sequence>MGNEQSTETKSRHSKLPKGTSHVVKMIPAPGMHIHGYFLERLIANTDNSLNFECTYDTHHNSHNNNDAHRSHPNISDDDKIVASDYSSACKYVIKFIRMFENKKEMIREELYFMQQTNHSHIIECVDIFEYGPFMCVVTPFAIGGTLLDHINHKFSEETIKKIMLQLFDAIVYLHAQKIAHRDIKLNNIYIRNGNIDNPDIELADFGCATKIEGNYIANDGIVGTPVFVAPEIYEGKLYNERVDMWSLGVVMYALMTNQPPFPSCDINYMKVVVVKKPIEYPEHLFDRFSDEAKNLLRHLLSKDPTKRLTCKEALNHRWFS</sequence>
<dbReference type="Pfam" id="PF00069">
    <property type="entry name" value="Pkinase"/>
    <property type="match status" value="1"/>
</dbReference>
<dbReference type="PROSITE" id="PS50011">
    <property type="entry name" value="PROTEIN_KINASE_DOM"/>
    <property type="match status" value="1"/>
</dbReference>
<evidence type="ECO:0000313" key="4">
    <source>
        <dbReference type="Proteomes" id="UP000179807"/>
    </source>
</evidence>
<dbReference type="GO" id="GO:0005524">
    <property type="term" value="F:ATP binding"/>
    <property type="evidence" value="ECO:0007669"/>
    <property type="project" value="InterPro"/>
</dbReference>
<dbReference type="VEuPathDB" id="TrichDB:TRFO_42424"/>
<keyword evidence="4" id="KW-1185">Reference proteome</keyword>
<name>A0A1J4KWI7_9EUKA</name>
<dbReference type="Proteomes" id="UP000179807">
    <property type="component" value="Unassembled WGS sequence"/>
</dbReference>
<gene>
    <name evidence="3" type="ORF">TRFO_42424</name>
</gene>
<dbReference type="InterPro" id="IPR008271">
    <property type="entry name" value="Ser/Thr_kinase_AS"/>
</dbReference>
<dbReference type="SMART" id="SM00220">
    <property type="entry name" value="S_TKc"/>
    <property type="match status" value="1"/>
</dbReference>
<dbReference type="EMBL" id="MLAK01000206">
    <property type="protein sequence ID" value="OHT15649.1"/>
    <property type="molecule type" value="Genomic_DNA"/>
</dbReference>
<dbReference type="PANTHER" id="PTHR24347">
    <property type="entry name" value="SERINE/THREONINE-PROTEIN KINASE"/>
    <property type="match status" value="1"/>
</dbReference>